<dbReference type="GO" id="GO:0015074">
    <property type="term" value="P:DNA integration"/>
    <property type="evidence" value="ECO:0007669"/>
    <property type="project" value="InterPro"/>
</dbReference>
<dbReference type="InterPro" id="IPR036397">
    <property type="entry name" value="RNaseH_sf"/>
</dbReference>
<dbReference type="PANTHER" id="PTHR46791:SF5">
    <property type="entry name" value="CLR5 DOMAIN-CONTAINING PROTEIN-RELATED"/>
    <property type="match status" value="1"/>
</dbReference>
<dbReference type="SUPFAM" id="SSF53098">
    <property type="entry name" value="Ribonuclease H-like"/>
    <property type="match status" value="1"/>
</dbReference>
<comment type="caution">
    <text evidence="2">The sequence shown here is derived from an EMBL/GenBank/DDBJ whole genome shotgun (WGS) entry which is preliminary data.</text>
</comment>
<dbReference type="OrthoDB" id="2686689at2759"/>
<dbReference type="InterPro" id="IPR012337">
    <property type="entry name" value="RNaseH-like_sf"/>
</dbReference>
<dbReference type="Gene3D" id="3.30.420.10">
    <property type="entry name" value="Ribonuclease H-like superfamily/Ribonuclease H"/>
    <property type="match status" value="1"/>
</dbReference>
<dbReference type="InterPro" id="IPR058913">
    <property type="entry name" value="Integrase_dom_put"/>
</dbReference>
<dbReference type="PROSITE" id="PS50994">
    <property type="entry name" value="INTEGRASE"/>
    <property type="match status" value="1"/>
</dbReference>
<dbReference type="Pfam" id="PF24764">
    <property type="entry name" value="rva_4"/>
    <property type="match status" value="1"/>
</dbReference>
<dbReference type="PANTHER" id="PTHR46791">
    <property type="entry name" value="EXPRESSED PROTEIN"/>
    <property type="match status" value="1"/>
</dbReference>
<feature type="domain" description="Integrase catalytic" evidence="1">
    <location>
        <begin position="237"/>
        <end position="344"/>
    </location>
</feature>
<reference evidence="2" key="1">
    <citation type="submission" date="2023-01" db="EMBL/GenBank/DDBJ databases">
        <title>Genome assembly of the deep-sea coral Lophelia pertusa.</title>
        <authorList>
            <person name="Herrera S."/>
            <person name="Cordes E."/>
        </authorList>
    </citation>
    <scope>NUCLEOTIDE SEQUENCE</scope>
    <source>
        <strain evidence="2">USNM1676648</strain>
        <tissue evidence="2">Polyp</tissue>
    </source>
</reference>
<name>A0A9W9ZF48_9CNID</name>
<sequence>MASPFSTDWDVFLMVIEALINECESQMSSQDYAVFERLLERLHGARNGCERVSSTLRRTSISEGQSESVTISKVKHLSDTLHGIIDCVEKRLYDLDSIYYVTSWLPEALVHRSGLVGRPRLHVNLVQVEFLRAWRFSWTRIYFTLCVSRTTLWRRLKESGYDFSADRFTNISDDDLFQEIKGIKENFPECGERMVIGFLRSKGIFVPRHRVRDIIRDQDPVNVLLRWTQATVRRKYNVPGPNALWHIDGLHKLIRWGFVVHGCIDGYSRMITFLKCATNNKASTVLDCFIDATGKYGLPSRVRSDRGAENVDVARYMNTKRGSNRGSHLTGSSVHNQRIERLHRDTTRYCLSNFIATFYHLEEEGNLDPCNEADLFCLQHVYLPRINRALEEFRMGWNFHSVSTESNLSSYQMWISGVIQDRFAGFTGVRDILEQVPDSYGIDPDGPCPLDDDTVEVTVDEILNPLTRDDMQSLKEVVNPLSCSSENGMDLFITAARFVANKIMER</sequence>
<evidence type="ECO:0000313" key="3">
    <source>
        <dbReference type="Proteomes" id="UP001163046"/>
    </source>
</evidence>
<evidence type="ECO:0000259" key="1">
    <source>
        <dbReference type="PROSITE" id="PS50994"/>
    </source>
</evidence>
<dbReference type="InterPro" id="IPR001584">
    <property type="entry name" value="Integrase_cat-core"/>
</dbReference>
<dbReference type="Proteomes" id="UP001163046">
    <property type="component" value="Unassembled WGS sequence"/>
</dbReference>
<protein>
    <recommendedName>
        <fullName evidence="1">Integrase catalytic domain-containing protein</fullName>
    </recommendedName>
</protein>
<dbReference type="AlphaFoldDB" id="A0A9W9ZF48"/>
<evidence type="ECO:0000313" key="2">
    <source>
        <dbReference type="EMBL" id="KAJ7380583.1"/>
    </source>
</evidence>
<keyword evidence="3" id="KW-1185">Reference proteome</keyword>
<accession>A0A9W9ZF48</accession>
<organism evidence="2 3">
    <name type="scientific">Desmophyllum pertusum</name>
    <dbReference type="NCBI Taxonomy" id="174260"/>
    <lineage>
        <taxon>Eukaryota</taxon>
        <taxon>Metazoa</taxon>
        <taxon>Cnidaria</taxon>
        <taxon>Anthozoa</taxon>
        <taxon>Hexacorallia</taxon>
        <taxon>Scleractinia</taxon>
        <taxon>Caryophylliina</taxon>
        <taxon>Caryophylliidae</taxon>
        <taxon>Desmophyllum</taxon>
    </lineage>
</organism>
<proteinExistence type="predicted"/>
<gene>
    <name evidence="2" type="ORF">OS493_009050</name>
</gene>
<dbReference type="EMBL" id="MU826353">
    <property type="protein sequence ID" value="KAJ7380583.1"/>
    <property type="molecule type" value="Genomic_DNA"/>
</dbReference>
<dbReference type="GO" id="GO:0003676">
    <property type="term" value="F:nucleic acid binding"/>
    <property type="evidence" value="ECO:0007669"/>
    <property type="project" value="InterPro"/>
</dbReference>